<dbReference type="PROSITE" id="PS00018">
    <property type="entry name" value="EF_HAND_1"/>
    <property type="match status" value="1"/>
</dbReference>
<name>A0A1W2BS31_9SPHI</name>
<dbReference type="EMBL" id="FWXT01000001">
    <property type="protein sequence ID" value="SMC75412.1"/>
    <property type="molecule type" value="Genomic_DNA"/>
</dbReference>
<dbReference type="Gene3D" id="2.60.120.260">
    <property type="entry name" value="Galactose-binding domain-like"/>
    <property type="match status" value="1"/>
</dbReference>
<keyword evidence="1" id="KW-0732">Signal</keyword>
<gene>
    <name evidence="2" type="ORF">SAMN04488524_2575</name>
</gene>
<proteinExistence type="predicted"/>
<feature type="signal peptide" evidence="1">
    <location>
        <begin position="1"/>
        <end position="32"/>
    </location>
</feature>
<organism evidence="2 3">
    <name type="scientific">Pedobacter africanus</name>
    <dbReference type="NCBI Taxonomy" id="151894"/>
    <lineage>
        <taxon>Bacteria</taxon>
        <taxon>Pseudomonadati</taxon>
        <taxon>Bacteroidota</taxon>
        <taxon>Sphingobacteriia</taxon>
        <taxon>Sphingobacteriales</taxon>
        <taxon>Sphingobacteriaceae</taxon>
        <taxon>Pedobacter</taxon>
    </lineage>
</organism>
<evidence type="ECO:0000313" key="2">
    <source>
        <dbReference type="EMBL" id="SMC75412.1"/>
    </source>
</evidence>
<protein>
    <recommendedName>
        <fullName evidence="4">RHS repeat-associated core domain-containing protein</fullName>
    </recommendedName>
</protein>
<evidence type="ECO:0008006" key="4">
    <source>
        <dbReference type="Google" id="ProtNLM"/>
    </source>
</evidence>
<evidence type="ECO:0000256" key="1">
    <source>
        <dbReference type="SAM" id="SignalP"/>
    </source>
</evidence>
<accession>A0A1W2BS31</accession>
<feature type="chain" id="PRO_5012777394" description="RHS repeat-associated core domain-containing protein" evidence="1">
    <location>
        <begin position="33"/>
        <end position="1718"/>
    </location>
</feature>
<reference evidence="3" key="1">
    <citation type="submission" date="2017-04" db="EMBL/GenBank/DDBJ databases">
        <authorList>
            <person name="Varghese N."/>
            <person name="Submissions S."/>
        </authorList>
    </citation>
    <scope>NUCLEOTIDE SEQUENCE [LARGE SCALE GENOMIC DNA]</scope>
    <source>
        <strain evidence="3">DSM 12126</strain>
    </source>
</reference>
<sequence length="1718" mass="188333">MYFMLLKKKRRNKITRVIVAFLLLSILNQVVAPTVAFALTSGPTAPEATSFEPIDTTDMVNPLTGDFTYNLPLLEVPGPEGGYPLSLSYHAGIQPNEDASWVGLGWTLNPGAITRSVNGFPDDWVGTNISRRDYWDGGTQTTYNIGVSLGAPGPAGNVSFGLSFSQDTYRGFGIGANVGLGLGIGQTGLGWNVGVGVSPFGDAYISAGVDYGRGITKGISGSIGLGITTNFESISGNASGGIGYSIPSSSGKSYRGSLLGASISSEGGSPSFAAGGMSASTENNKAGNISTSSTGFSIGIPILPLVNINLGYSKVRYWSDETSNTSIIGSLTPFSIGAPDDQAYDNYGLRDMDDPIFANIDPGKGQGGAFPDFDIYTVCSQGLNGSMRPYHFQGQLLSQNRKDANNTRLIQYFRTRSSGSSLSAQSRFRFVNDFSNSYRQTYPDYSSGNVDLKATEPPFDNNPQYGNSDGTFGYEPLVDKLAGSKSIEYFTASGGTIIGTSGSAFIQPTAHGLIRNLHSSGSGHIEGFKITNSSGVTYHYNLPAYSYGEELYQEKIGGNSSNRQIRTEGYAYTWYLTSITGPDYVDKNNNQKLDEGDWGYWVNFEYGKWCDDYVWRNPSEGYHRDEDNAFQDVSMGKKELYYLNAIRTRSHIAIFEKETRLDAKGASSLIFNKAAQNRYEHTEGIFDANSAKSLKLNKIYLLNTSDANLVTPGSSGTSFYGNVVDNNDIDAVGRSNVEAKAIRVIDFNYDYNLCKGTTNSFDPSAVSQKSGKLSLSSLRFRGVGGANLTPPIEFEYNLSGAELKTASGTLSSTSFLSSSSTFEVGDLLETDEVSSVYCGVIIAKEQTGSNYLYTLKKSRYSAGSTTKQVRTTKNPPYDKDAFDMWGTYKSDYEYSLNENFSRLTSSVSNQSSDVWSLRKIKTNLGSEITVNYEGDTYNKSVLNKNLSMMITDFNRVAQNSWVLTINTNGQDLRKFYKINDEPDFLFLLEYYQLIPPNGYDTRYTVYSPLNSAGFKPYVENVTVNELHIKVSSEFDFLMDGYYDLFGNGGSALVTGNIKVTGGSKYYGGGIRVKSMQIDDMLANQHRTNYSYNLLDNSSSSGVTSYEPVVYEVDGAAQYGQLAKDTYRNKLYQEMDQLFQVAREVPAPGVMYEYVTVENEVYHPGSQIPVKSDGKTVYQFEVFRNNMAGKVQASAAQSGSANGKSQSIKNLVFKKFIASLGALKRTIRYDSQNKKLSETINHYLHDGLESLSLADFMSQYEQRLNQFYYQGLLKERYSEVKEVRQNNGSYNVKATFSAKEEFPAVPLGQTTKDYVSGVEMGTENLAFDFYSGALTKMISKDAYGNRFLTEIEPAYRKYSAMGLKSMNGSFGNMLTQEASKTIYKVNTANQYQGVVSAFSQTWSNNIRIDDENGDPTTYGQSDIWRSKGTYQWMSPGASANNVTPIGLFTSFNHSGSNPSSWKKTGEVTRYNVYSAALEGTDINNHYASSRMGYKSSKVIVSASPARQMEIAYTGAEDAFLPNGKFSSGVALGSGTIDNSVAHTGSKSVSLAVGATGLTYQVALSDLDPTRRDYQISVWVKSADISNARLFYELDNQGAQMVTPTFQKTAAGWYLLEMRVPASALVSGNNLVVGCKNVGGAHAINFDDFRFQPFNAPTTSYVYDNTTGQVTYILDNNNLFVKYEYDAIGRLVKVYKEVLGKSAIPLVKEIAYNYAKPLTQ</sequence>
<evidence type="ECO:0000313" key="3">
    <source>
        <dbReference type="Proteomes" id="UP000192756"/>
    </source>
</evidence>
<dbReference type="STRING" id="151894.SAMN04488524_2575"/>
<keyword evidence="3" id="KW-1185">Reference proteome</keyword>
<dbReference type="Proteomes" id="UP000192756">
    <property type="component" value="Unassembled WGS sequence"/>
</dbReference>
<dbReference type="InterPro" id="IPR018247">
    <property type="entry name" value="EF_Hand_1_Ca_BS"/>
</dbReference>